<organism evidence="1 2">
    <name type="scientific">Rhododendron molle</name>
    <name type="common">Chinese azalea</name>
    <name type="synonym">Azalea mollis</name>
    <dbReference type="NCBI Taxonomy" id="49168"/>
    <lineage>
        <taxon>Eukaryota</taxon>
        <taxon>Viridiplantae</taxon>
        <taxon>Streptophyta</taxon>
        <taxon>Embryophyta</taxon>
        <taxon>Tracheophyta</taxon>
        <taxon>Spermatophyta</taxon>
        <taxon>Magnoliopsida</taxon>
        <taxon>eudicotyledons</taxon>
        <taxon>Gunneridae</taxon>
        <taxon>Pentapetalae</taxon>
        <taxon>asterids</taxon>
        <taxon>Ericales</taxon>
        <taxon>Ericaceae</taxon>
        <taxon>Ericoideae</taxon>
        <taxon>Rhodoreae</taxon>
        <taxon>Rhododendron</taxon>
    </lineage>
</organism>
<protein>
    <submittedName>
        <fullName evidence="1">Uncharacterized protein</fullName>
    </submittedName>
</protein>
<sequence length="185" mass="20056">MDRQESGSETVISGFRRALPISDKISSLTIIKTYVSDAPINAVAMSPCHDLVVLGGWHLASEPWCYAEAAELDSYANGEVLCLVHVKGHIMSSHSEGTIKVWAIKQETTHFLQIHVVKQSTQETGVKEVDLSIYTSTSTVFYAGAKKLPGEQNIHSLCIHNALLFTGGPSVDAIAGKVQTYLNSL</sequence>
<proteinExistence type="predicted"/>
<name>A0ACC0NFR8_RHOML</name>
<accession>A0ACC0NFR8</accession>
<comment type="caution">
    <text evidence="1">The sequence shown here is derived from an EMBL/GenBank/DDBJ whole genome shotgun (WGS) entry which is preliminary data.</text>
</comment>
<gene>
    <name evidence="1" type="ORF">RHMOL_Rhmol06G0201300</name>
</gene>
<keyword evidence="2" id="KW-1185">Reference proteome</keyword>
<dbReference type="Proteomes" id="UP001062846">
    <property type="component" value="Chromosome 6"/>
</dbReference>
<evidence type="ECO:0000313" key="1">
    <source>
        <dbReference type="EMBL" id="KAI8551634.1"/>
    </source>
</evidence>
<dbReference type="EMBL" id="CM046393">
    <property type="protein sequence ID" value="KAI8551634.1"/>
    <property type="molecule type" value="Genomic_DNA"/>
</dbReference>
<reference evidence="1" key="1">
    <citation type="submission" date="2022-02" db="EMBL/GenBank/DDBJ databases">
        <title>Plant Genome Project.</title>
        <authorList>
            <person name="Zhang R.-G."/>
        </authorList>
    </citation>
    <scope>NUCLEOTIDE SEQUENCE</scope>
    <source>
        <strain evidence="1">AT1</strain>
    </source>
</reference>
<evidence type="ECO:0000313" key="2">
    <source>
        <dbReference type="Proteomes" id="UP001062846"/>
    </source>
</evidence>